<proteinExistence type="predicted"/>
<dbReference type="GO" id="GO:1990281">
    <property type="term" value="C:efflux pump complex"/>
    <property type="evidence" value="ECO:0007669"/>
    <property type="project" value="TreeGrafter"/>
</dbReference>
<feature type="domain" description="Multidrug resistance protein MdtA-like barrel-sandwich hybrid" evidence="2">
    <location>
        <begin position="56"/>
        <end position="224"/>
    </location>
</feature>
<gene>
    <name evidence="3" type="ORF">Pan54_51850</name>
</gene>
<dbReference type="Gene3D" id="2.40.50.100">
    <property type="match status" value="2"/>
</dbReference>
<dbReference type="GO" id="GO:0015562">
    <property type="term" value="F:efflux transmembrane transporter activity"/>
    <property type="evidence" value="ECO:0007669"/>
    <property type="project" value="TreeGrafter"/>
</dbReference>
<dbReference type="Gene3D" id="2.40.30.170">
    <property type="match status" value="1"/>
</dbReference>
<accession>A0A5C5XRQ7</accession>
<evidence type="ECO:0000313" key="4">
    <source>
        <dbReference type="Proteomes" id="UP000316095"/>
    </source>
</evidence>
<feature type="coiled-coil region" evidence="1">
    <location>
        <begin position="164"/>
        <end position="191"/>
    </location>
</feature>
<keyword evidence="1" id="KW-0175">Coiled coil</keyword>
<protein>
    <submittedName>
        <fullName evidence="3">Putative efflux pump membrane fusion protein</fullName>
    </submittedName>
</protein>
<dbReference type="OrthoDB" id="259511at2"/>
<organism evidence="3 4">
    <name type="scientific">Rubinisphaera italica</name>
    <dbReference type="NCBI Taxonomy" id="2527969"/>
    <lineage>
        <taxon>Bacteria</taxon>
        <taxon>Pseudomonadati</taxon>
        <taxon>Planctomycetota</taxon>
        <taxon>Planctomycetia</taxon>
        <taxon>Planctomycetales</taxon>
        <taxon>Planctomycetaceae</taxon>
        <taxon>Rubinisphaera</taxon>
    </lineage>
</organism>
<dbReference type="Pfam" id="PF25917">
    <property type="entry name" value="BSH_RND"/>
    <property type="match status" value="1"/>
</dbReference>
<dbReference type="SUPFAM" id="SSF111369">
    <property type="entry name" value="HlyD-like secretion proteins"/>
    <property type="match status" value="2"/>
</dbReference>
<dbReference type="InterPro" id="IPR058625">
    <property type="entry name" value="MdtA-like_BSH"/>
</dbReference>
<dbReference type="PANTHER" id="PTHR30469">
    <property type="entry name" value="MULTIDRUG RESISTANCE PROTEIN MDTA"/>
    <property type="match status" value="1"/>
</dbReference>
<keyword evidence="4" id="KW-1185">Reference proteome</keyword>
<reference evidence="3 4" key="1">
    <citation type="submission" date="2019-02" db="EMBL/GenBank/DDBJ databases">
        <title>Deep-cultivation of Planctomycetes and their phenomic and genomic characterization uncovers novel biology.</title>
        <authorList>
            <person name="Wiegand S."/>
            <person name="Jogler M."/>
            <person name="Boedeker C."/>
            <person name="Pinto D."/>
            <person name="Vollmers J."/>
            <person name="Rivas-Marin E."/>
            <person name="Kohn T."/>
            <person name="Peeters S.H."/>
            <person name="Heuer A."/>
            <person name="Rast P."/>
            <person name="Oberbeckmann S."/>
            <person name="Bunk B."/>
            <person name="Jeske O."/>
            <person name="Meyerdierks A."/>
            <person name="Storesund J.E."/>
            <person name="Kallscheuer N."/>
            <person name="Luecker S."/>
            <person name="Lage O.M."/>
            <person name="Pohl T."/>
            <person name="Merkel B.J."/>
            <person name="Hornburger P."/>
            <person name="Mueller R.-W."/>
            <person name="Bruemmer F."/>
            <person name="Labrenz M."/>
            <person name="Spormann A.M."/>
            <person name="Op Den Camp H."/>
            <person name="Overmann J."/>
            <person name="Amann R."/>
            <person name="Jetten M.S.M."/>
            <person name="Mascher T."/>
            <person name="Medema M.H."/>
            <person name="Devos D.P."/>
            <person name="Kaster A.-K."/>
            <person name="Ovreas L."/>
            <person name="Rohde M."/>
            <person name="Galperin M.Y."/>
            <person name="Jogler C."/>
        </authorList>
    </citation>
    <scope>NUCLEOTIDE SEQUENCE [LARGE SCALE GENOMIC DNA]</scope>
    <source>
        <strain evidence="3 4">Pan54</strain>
    </source>
</reference>
<comment type="caution">
    <text evidence="3">The sequence shown here is derived from an EMBL/GenBank/DDBJ whole genome shotgun (WGS) entry which is preliminary data.</text>
</comment>
<dbReference type="EMBL" id="SJPG01000001">
    <property type="protein sequence ID" value="TWT64422.1"/>
    <property type="molecule type" value="Genomic_DNA"/>
</dbReference>
<sequence length="317" mass="35228">MKQTGNLLKGLSGQWRVASGQMGMVCFFFLMIATGPSIEAEEIVAESTFLSVLHSAEIPARDLGILEKLEVKEGEKVKAGAKLASLNQTEAQLELKLATGQLNVAREEAENEISQSLARKTIEVAQAELKRAQEANLKYPETVSLTEVDRLRLISEKAVLDYDQAVHEQRMRKLTADLKEIEQEIAQANLERRTIKSPLDGSIEKIYVRPGEWVQPGTTLLRVVDVSTLRAEAILPAEYRYLDLLQTKVSVEVKTGKAQEKPSIVEGDITFIHPQFDPIDGSFRIWAELDNKEELLSPGESVTMTIHLGEKKPAAQP</sequence>
<dbReference type="RefSeq" id="WP_146506136.1">
    <property type="nucleotide sequence ID" value="NZ_SJPG01000001.1"/>
</dbReference>
<evidence type="ECO:0000256" key="1">
    <source>
        <dbReference type="SAM" id="Coils"/>
    </source>
</evidence>
<name>A0A5C5XRQ7_9PLAN</name>
<dbReference type="Proteomes" id="UP000316095">
    <property type="component" value="Unassembled WGS sequence"/>
</dbReference>
<dbReference type="PANTHER" id="PTHR30469:SF15">
    <property type="entry name" value="HLYD FAMILY OF SECRETION PROTEINS"/>
    <property type="match status" value="1"/>
</dbReference>
<dbReference type="AlphaFoldDB" id="A0A5C5XRQ7"/>
<evidence type="ECO:0000259" key="2">
    <source>
        <dbReference type="Pfam" id="PF25917"/>
    </source>
</evidence>
<evidence type="ECO:0000313" key="3">
    <source>
        <dbReference type="EMBL" id="TWT64422.1"/>
    </source>
</evidence>